<accession>A0ABP4B312</accession>
<comment type="caution">
    <text evidence="2">The sequence shown here is derived from an EMBL/GenBank/DDBJ whole genome shotgun (WGS) entry which is preliminary data.</text>
</comment>
<sequence>MAMEPGESTSDRGDLAARRVAAKLGIVDDGDIQTLRDAYNVAYDLPAALIVRVADDMLADLRSDIGSRRTDRVVALGRDGHSLAIAMARLDGRFFRRHCSNIVVSRALVENALQDLEHHLGREFPQVQGFRRVASRVDPADTVGGLRVLSDYLQRHRIPVGRPDSRVTVFDTSFKGTVQELLSATYPETTFNGRYAFLGESPHDPHPGSKKGYEVHLSAAQTRQGKPFYVLPADESKTFAHQLAINSIEEQFDGPMTSPVRIGAGGPAQTGQRNAPELLTGLSRGRISARLQGLRVREGVKVVNLLAVAGRAQDAASARDAGREYRPRLEHDALRYRAEIRAWISGGETDPRLKEFLDSFVRRGDKQHAELLQRTLDSVRAPAADGAAIWAAYDRCGSDDDKRVFVQNVLSSAQPRGGMDGRQPERPGSGRRVDGARGAGREL</sequence>
<evidence type="ECO:0000313" key="3">
    <source>
        <dbReference type="Proteomes" id="UP001500542"/>
    </source>
</evidence>
<dbReference type="RefSeq" id="WP_343971972.1">
    <property type="nucleotide sequence ID" value="NZ_BAAAHK010000009.1"/>
</dbReference>
<proteinExistence type="predicted"/>
<evidence type="ECO:0000256" key="1">
    <source>
        <dbReference type="SAM" id="MobiDB-lite"/>
    </source>
</evidence>
<name>A0ABP4B312_9ACTN</name>
<evidence type="ECO:0000313" key="2">
    <source>
        <dbReference type="EMBL" id="GAA0945347.1"/>
    </source>
</evidence>
<keyword evidence="3" id="KW-1185">Reference proteome</keyword>
<reference evidence="3" key="1">
    <citation type="journal article" date="2019" name="Int. J. Syst. Evol. Microbiol.">
        <title>The Global Catalogue of Microorganisms (GCM) 10K type strain sequencing project: providing services to taxonomists for standard genome sequencing and annotation.</title>
        <authorList>
            <consortium name="The Broad Institute Genomics Platform"/>
            <consortium name="The Broad Institute Genome Sequencing Center for Infectious Disease"/>
            <person name="Wu L."/>
            <person name="Ma J."/>
        </authorList>
    </citation>
    <scope>NUCLEOTIDE SEQUENCE [LARGE SCALE GENOMIC DNA]</scope>
    <source>
        <strain evidence="3">JCM 10977</strain>
    </source>
</reference>
<feature type="region of interest" description="Disordered" evidence="1">
    <location>
        <begin position="410"/>
        <end position="443"/>
    </location>
</feature>
<protein>
    <submittedName>
        <fullName evidence="2">Uncharacterized protein</fullName>
    </submittedName>
</protein>
<gene>
    <name evidence="2" type="ORF">GCM10009554_40080</name>
</gene>
<organism evidence="2 3">
    <name type="scientific">Kribbella koreensis</name>
    <dbReference type="NCBI Taxonomy" id="57909"/>
    <lineage>
        <taxon>Bacteria</taxon>
        <taxon>Bacillati</taxon>
        <taxon>Actinomycetota</taxon>
        <taxon>Actinomycetes</taxon>
        <taxon>Propionibacteriales</taxon>
        <taxon>Kribbellaceae</taxon>
        <taxon>Kribbella</taxon>
    </lineage>
</organism>
<feature type="compositionally biased region" description="Basic and acidic residues" evidence="1">
    <location>
        <begin position="431"/>
        <end position="443"/>
    </location>
</feature>
<dbReference type="Proteomes" id="UP001500542">
    <property type="component" value="Unassembled WGS sequence"/>
</dbReference>
<dbReference type="EMBL" id="BAAAHK010000009">
    <property type="protein sequence ID" value="GAA0945347.1"/>
    <property type="molecule type" value="Genomic_DNA"/>
</dbReference>